<comment type="caution">
    <text evidence="1">The sequence shown here is derived from an EMBL/GenBank/DDBJ whole genome shotgun (WGS) entry which is preliminary data.</text>
</comment>
<dbReference type="EMBL" id="JAPUUL010000349">
    <property type="protein sequence ID" value="KAJ8131145.1"/>
    <property type="molecule type" value="Genomic_DNA"/>
</dbReference>
<sequence>MDPLTGATSAISIISLALQLAQSCSNIKRFLDAIHNVPAEVVRLKGVILQLYLITATTMTLLEHQQDTPAQNDQISANIYYALNTCQKKVDLIRGVMQTAEKIRKGSTASRSWAQFKLAFKTEQVEEFGTQLEQAISFLNSALLLNVIYSNITTNSDIESLRRLLSSSQATAFTTSRSSSGLNSRALNLNSQSPIPNSSQSYIQKDWSNSGKLDIKFRLLTRRGKMPSMLLRVKVYNSYMVTVHLFNPIVSWYLPMPLTISMQNLVPADSAIMNACREGDGHKVKQLLRSRYANPNDITLSNDTPLSIAIKKGFEELVQLLLCEGADPNLCCGKGDISMLQVGVFLGMPRIVRMLIRHGADPSYVSARGWSLLHYMFGMANPPSTEYCLIFRDSLVFDEIKDSEGWTALHRCAAFGTGECIHNLHLMGASACPERYLTNWGGTPVHIAAMMNNVSTLKELIALYMDSNATQETLVGNTYAIDLIDFHGWAPLHLAAYRGAIDTMRWLLQKGADPHRRTFQTANWFPDGHEGETFDVASLARISGTACLDVFLETLRDMDCDVFKRGDEIYWPT</sequence>
<organism evidence="1 2">
    <name type="scientific">Lasiodiplodia mahajangana</name>
    <dbReference type="NCBI Taxonomy" id="1108764"/>
    <lineage>
        <taxon>Eukaryota</taxon>
        <taxon>Fungi</taxon>
        <taxon>Dikarya</taxon>
        <taxon>Ascomycota</taxon>
        <taxon>Pezizomycotina</taxon>
        <taxon>Dothideomycetes</taxon>
        <taxon>Dothideomycetes incertae sedis</taxon>
        <taxon>Botryosphaeriales</taxon>
        <taxon>Botryosphaeriaceae</taxon>
        <taxon>Lasiodiplodia</taxon>
    </lineage>
</organism>
<gene>
    <name evidence="1" type="ORF">O1611_g2482</name>
</gene>
<protein>
    <submittedName>
        <fullName evidence="1">Uncharacterized protein</fullName>
    </submittedName>
</protein>
<evidence type="ECO:0000313" key="2">
    <source>
        <dbReference type="Proteomes" id="UP001153332"/>
    </source>
</evidence>
<evidence type="ECO:0000313" key="1">
    <source>
        <dbReference type="EMBL" id="KAJ8131145.1"/>
    </source>
</evidence>
<keyword evidence="2" id="KW-1185">Reference proteome</keyword>
<reference evidence="1" key="1">
    <citation type="submission" date="2022-12" db="EMBL/GenBank/DDBJ databases">
        <title>Genome Sequence of Lasiodiplodia mahajangana.</title>
        <authorList>
            <person name="Buettner E."/>
        </authorList>
    </citation>
    <scope>NUCLEOTIDE SEQUENCE</scope>
    <source>
        <strain evidence="1">VT137</strain>
    </source>
</reference>
<proteinExistence type="predicted"/>
<accession>A0ACC2JUJ1</accession>
<name>A0ACC2JUJ1_9PEZI</name>
<dbReference type="Proteomes" id="UP001153332">
    <property type="component" value="Unassembled WGS sequence"/>
</dbReference>